<name>D5V255_ARCNC</name>
<dbReference type="EMBL" id="CP001999">
    <property type="protein sequence ID" value="ADG92288.1"/>
    <property type="molecule type" value="Genomic_DNA"/>
</dbReference>
<dbReference type="Proteomes" id="UP000000939">
    <property type="component" value="Chromosome"/>
</dbReference>
<keyword evidence="3" id="KW-1185">Reference proteome</keyword>
<feature type="transmembrane region" description="Helical" evidence="1">
    <location>
        <begin position="6"/>
        <end position="25"/>
    </location>
</feature>
<keyword evidence="1" id="KW-0812">Transmembrane</keyword>
<accession>D5V255</accession>
<proteinExistence type="predicted"/>
<evidence type="ECO:0000313" key="3">
    <source>
        <dbReference type="Proteomes" id="UP000000939"/>
    </source>
</evidence>
<dbReference type="KEGG" id="ant:Arnit_0623"/>
<gene>
    <name evidence="2" type="ordered locus">Arnit_0623</name>
</gene>
<evidence type="ECO:0000313" key="2">
    <source>
        <dbReference type="EMBL" id="ADG92288.1"/>
    </source>
</evidence>
<keyword evidence="1" id="KW-1133">Transmembrane helix</keyword>
<keyword evidence="1" id="KW-0472">Membrane</keyword>
<evidence type="ECO:0000256" key="1">
    <source>
        <dbReference type="SAM" id="Phobius"/>
    </source>
</evidence>
<reference evidence="2 3" key="1">
    <citation type="journal article" date="2010" name="Stand. Genomic Sci.">
        <title>Complete genome sequence of Arcobacter nitrofigilis type strain (CI).</title>
        <authorList>
            <person name="Pati A."/>
            <person name="Gronow S."/>
            <person name="Lapidus A."/>
            <person name="Copeland A."/>
            <person name="Glavina Del Rio T."/>
            <person name="Nolan M."/>
            <person name="Lucas S."/>
            <person name="Tice H."/>
            <person name="Cheng J.F."/>
            <person name="Han C."/>
            <person name="Chertkov O."/>
            <person name="Bruce D."/>
            <person name="Tapia R."/>
            <person name="Goodwin L."/>
            <person name="Pitluck S."/>
            <person name="Liolios K."/>
            <person name="Ivanova N."/>
            <person name="Mavromatis K."/>
            <person name="Chen A."/>
            <person name="Palaniappan K."/>
            <person name="Land M."/>
            <person name="Hauser L."/>
            <person name="Chang Y.J."/>
            <person name="Jeffries C.D."/>
            <person name="Detter J.C."/>
            <person name="Rohde M."/>
            <person name="Goker M."/>
            <person name="Bristow J."/>
            <person name="Eisen J.A."/>
            <person name="Markowitz V."/>
            <person name="Hugenholtz P."/>
            <person name="Klenk H.P."/>
            <person name="Kyrpides N.C."/>
        </authorList>
    </citation>
    <scope>NUCLEOTIDE SEQUENCE [LARGE SCALE GENOMIC DNA]</scope>
    <source>
        <strain evidence="3">ATCC 33309 / DSM 7299 / CCUG 15893 / LMG 7604 / NCTC 12251 / CI</strain>
    </source>
</reference>
<dbReference type="AlphaFoldDB" id="D5V255"/>
<dbReference type="HOGENOM" id="CLU_3371695_0_0_7"/>
<dbReference type="STRING" id="572480.Arnit_0623"/>
<protein>
    <submittedName>
        <fullName evidence="2">Uncharacterized protein</fullName>
    </submittedName>
</protein>
<sequence length="34" mass="3982">MSDIIVYAVTIVVLVALETFLYSKYSKWKESKKK</sequence>
<organism evidence="2 3">
    <name type="scientific">Arcobacter nitrofigilis (strain ATCC 33309 / DSM 7299 / CCUG 15893 / LMG 7604 / NCTC 12251 / CI)</name>
    <name type="common">Campylobacter nitrofigilis</name>
    <dbReference type="NCBI Taxonomy" id="572480"/>
    <lineage>
        <taxon>Bacteria</taxon>
        <taxon>Pseudomonadati</taxon>
        <taxon>Campylobacterota</taxon>
        <taxon>Epsilonproteobacteria</taxon>
        <taxon>Campylobacterales</taxon>
        <taxon>Arcobacteraceae</taxon>
        <taxon>Arcobacter</taxon>
    </lineage>
</organism>